<keyword evidence="5" id="KW-1185">Reference proteome</keyword>
<dbReference type="InterPro" id="IPR005467">
    <property type="entry name" value="His_kinase_dom"/>
</dbReference>
<proteinExistence type="predicted"/>
<dbReference type="eggNOG" id="COG4191">
    <property type="taxonomic scope" value="Bacteria"/>
</dbReference>
<dbReference type="AlphaFoldDB" id="D6Z2Y4"/>
<evidence type="ECO:0000256" key="2">
    <source>
        <dbReference type="ARBA" id="ARBA00012438"/>
    </source>
</evidence>
<dbReference type="PANTHER" id="PTHR43065">
    <property type="entry name" value="SENSOR HISTIDINE KINASE"/>
    <property type="match status" value="1"/>
</dbReference>
<dbReference type="EC" id="2.7.13.3" evidence="2"/>
<dbReference type="InterPro" id="IPR004358">
    <property type="entry name" value="Sig_transdc_His_kin-like_C"/>
</dbReference>
<dbReference type="OrthoDB" id="9805967at2"/>
<dbReference type="Pfam" id="PF02518">
    <property type="entry name" value="HATPase_c"/>
    <property type="match status" value="1"/>
</dbReference>
<dbReference type="Proteomes" id="UP000001508">
    <property type="component" value="Chromosome"/>
</dbReference>
<dbReference type="EMBL" id="CP001940">
    <property type="protein sequence ID" value="ADH85909.1"/>
    <property type="molecule type" value="Genomic_DNA"/>
</dbReference>
<protein>
    <recommendedName>
        <fullName evidence="2">histidine kinase</fullName>
        <ecNumber evidence="2">2.7.13.3</ecNumber>
    </recommendedName>
</protein>
<sequence length="289" mass="31280">MVAQVENSTADELLRCWEKAYLARSYDAAVGRLFRGITHNLNGVMQVASFYGDVSRLALERAADLLAQVKAAETPAQAAGPLGELAVVLEEQQKGLTQFKERIGQGAEILRRALTMPALPAEGPQPRGWNLNDVVRCEDEFLCADTFYKHKLERKLELAPELPALVGDLVVVHEVVHILLKNALEAVREGERASLVILTLTDGEMVELVVRDSGPGVPGEQRDQIFAPFFTTRSNHQGLGLYLARKLVRGCGGELLCLDGPGGAFKLRLPFAATDAGRLTAAGDGGRDA</sequence>
<evidence type="ECO:0000256" key="1">
    <source>
        <dbReference type="ARBA" id="ARBA00000085"/>
    </source>
</evidence>
<feature type="domain" description="Histidine kinase" evidence="3">
    <location>
        <begin position="156"/>
        <end position="273"/>
    </location>
</feature>
<dbReference type="GO" id="GO:0004673">
    <property type="term" value="F:protein histidine kinase activity"/>
    <property type="evidence" value="ECO:0007669"/>
    <property type="project" value="UniProtKB-EC"/>
</dbReference>
<dbReference type="PANTHER" id="PTHR43065:SF42">
    <property type="entry name" value="TWO-COMPONENT SENSOR PPRA"/>
    <property type="match status" value="1"/>
</dbReference>
<keyword evidence="4" id="KW-0808">Transferase</keyword>
<dbReference type="KEGG" id="dak:DaAHT2_1212"/>
<evidence type="ECO:0000313" key="4">
    <source>
        <dbReference type="EMBL" id="ADH85909.1"/>
    </source>
</evidence>
<reference evidence="5" key="1">
    <citation type="submission" date="2010-02" db="EMBL/GenBank/DDBJ databases">
        <title>Complete sequence of Desulfurivibrio alkaliphilus AHT2.</title>
        <authorList>
            <consortium name="US DOE Joint Genome Institute"/>
            <person name="Pitluck S."/>
            <person name="Chertkov O."/>
            <person name="Detter J.C."/>
            <person name="Han C."/>
            <person name="Tapia R."/>
            <person name="Larimer F."/>
            <person name="Land M."/>
            <person name="Hauser L."/>
            <person name="Kyrpides N."/>
            <person name="Mikhailova N."/>
            <person name="Sorokin D.Y."/>
            <person name="Muyzer G."/>
            <person name="Woyke T."/>
        </authorList>
    </citation>
    <scope>NUCLEOTIDE SEQUENCE [LARGE SCALE GENOMIC DNA]</scope>
    <source>
        <strain evidence="5">DSM 19089 / UNIQEM U267 / AHT2</strain>
    </source>
</reference>
<name>D6Z2Y4_DESAT</name>
<dbReference type="PRINTS" id="PR00344">
    <property type="entry name" value="BCTRLSENSOR"/>
</dbReference>
<dbReference type="SUPFAM" id="SSF55874">
    <property type="entry name" value="ATPase domain of HSP90 chaperone/DNA topoisomerase II/histidine kinase"/>
    <property type="match status" value="1"/>
</dbReference>
<accession>D6Z2Y4</accession>
<keyword evidence="4" id="KW-0418">Kinase</keyword>
<evidence type="ECO:0000259" key="3">
    <source>
        <dbReference type="PROSITE" id="PS50109"/>
    </source>
</evidence>
<dbReference type="Gene3D" id="3.30.565.10">
    <property type="entry name" value="Histidine kinase-like ATPase, C-terminal domain"/>
    <property type="match status" value="1"/>
</dbReference>
<gene>
    <name evidence="4" type="ordered locus">DaAHT2_1212</name>
</gene>
<dbReference type="SMART" id="SM00387">
    <property type="entry name" value="HATPase_c"/>
    <property type="match status" value="1"/>
</dbReference>
<dbReference type="RefSeq" id="WP_013163438.1">
    <property type="nucleotide sequence ID" value="NC_014216.1"/>
</dbReference>
<evidence type="ECO:0000313" key="5">
    <source>
        <dbReference type="Proteomes" id="UP000001508"/>
    </source>
</evidence>
<organism evidence="4 5">
    <name type="scientific">Desulfurivibrio alkaliphilus (strain DSM 19089 / UNIQEM U267 / AHT2)</name>
    <dbReference type="NCBI Taxonomy" id="589865"/>
    <lineage>
        <taxon>Bacteria</taxon>
        <taxon>Pseudomonadati</taxon>
        <taxon>Thermodesulfobacteriota</taxon>
        <taxon>Desulfobulbia</taxon>
        <taxon>Desulfobulbales</taxon>
        <taxon>Desulfobulbaceae</taxon>
        <taxon>Desulfurivibrio</taxon>
    </lineage>
</organism>
<dbReference type="InterPro" id="IPR003594">
    <property type="entry name" value="HATPase_dom"/>
</dbReference>
<dbReference type="HOGENOM" id="CLU_000445_89_1_7"/>
<dbReference type="PROSITE" id="PS50109">
    <property type="entry name" value="HIS_KIN"/>
    <property type="match status" value="1"/>
</dbReference>
<dbReference type="STRING" id="589865.DaAHT2_1212"/>
<dbReference type="InParanoid" id="D6Z2Y4"/>
<dbReference type="InterPro" id="IPR036890">
    <property type="entry name" value="HATPase_C_sf"/>
</dbReference>
<comment type="catalytic activity">
    <reaction evidence="1">
        <text>ATP + protein L-histidine = ADP + protein N-phospho-L-histidine.</text>
        <dbReference type="EC" id="2.7.13.3"/>
    </reaction>
</comment>